<evidence type="ECO:0000313" key="3">
    <source>
        <dbReference type="Proteomes" id="UP001485043"/>
    </source>
</evidence>
<reference evidence="2 3" key="1">
    <citation type="journal article" date="2024" name="Nat. Commun.">
        <title>Phylogenomics reveals the evolutionary origins of lichenization in chlorophyte algae.</title>
        <authorList>
            <person name="Puginier C."/>
            <person name="Libourel C."/>
            <person name="Otte J."/>
            <person name="Skaloud P."/>
            <person name="Haon M."/>
            <person name="Grisel S."/>
            <person name="Petersen M."/>
            <person name="Berrin J.G."/>
            <person name="Delaux P.M."/>
            <person name="Dal Grande F."/>
            <person name="Keller J."/>
        </authorList>
    </citation>
    <scope>NUCLEOTIDE SEQUENCE [LARGE SCALE GENOMIC DNA]</scope>
    <source>
        <strain evidence="2 3">SAG 2523</strain>
    </source>
</reference>
<dbReference type="EMBL" id="JALJOV010002145">
    <property type="protein sequence ID" value="KAK9833968.1"/>
    <property type="molecule type" value="Genomic_DNA"/>
</dbReference>
<evidence type="ECO:0000313" key="2">
    <source>
        <dbReference type="EMBL" id="KAK9833968.1"/>
    </source>
</evidence>
<feature type="region of interest" description="Disordered" evidence="1">
    <location>
        <begin position="1"/>
        <end position="33"/>
    </location>
</feature>
<proteinExistence type="predicted"/>
<gene>
    <name evidence="2" type="ORF">WJX84_010999</name>
</gene>
<accession>A0AAW1RK51</accession>
<protein>
    <submittedName>
        <fullName evidence="2">Uncharacterized protein</fullName>
    </submittedName>
</protein>
<keyword evidence="3" id="KW-1185">Reference proteome</keyword>
<dbReference type="Proteomes" id="UP001485043">
    <property type="component" value="Unassembled WGS sequence"/>
</dbReference>
<evidence type="ECO:0000256" key="1">
    <source>
        <dbReference type="SAM" id="MobiDB-lite"/>
    </source>
</evidence>
<sequence>MQSLTGTYKRKGDTSQGPLQRPQLRTETRARSGHGLVYRVERTCAIGGDAGVAGSLHDRFHASGHPQGP</sequence>
<name>A0AAW1RK51_9CHLO</name>
<feature type="region of interest" description="Disordered" evidence="1">
    <location>
        <begin position="50"/>
        <end position="69"/>
    </location>
</feature>
<dbReference type="AlphaFoldDB" id="A0AAW1RK51"/>
<comment type="caution">
    <text evidence="2">The sequence shown here is derived from an EMBL/GenBank/DDBJ whole genome shotgun (WGS) entry which is preliminary data.</text>
</comment>
<organism evidence="2 3">
    <name type="scientific">Apatococcus fuscideae</name>
    <dbReference type="NCBI Taxonomy" id="2026836"/>
    <lineage>
        <taxon>Eukaryota</taxon>
        <taxon>Viridiplantae</taxon>
        <taxon>Chlorophyta</taxon>
        <taxon>core chlorophytes</taxon>
        <taxon>Trebouxiophyceae</taxon>
        <taxon>Chlorellales</taxon>
        <taxon>Chlorellaceae</taxon>
        <taxon>Apatococcus</taxon>
    </lineage>
</organism>